<evidence type="ECO:0000256" key="2">
    <source>
        <dbReference type="ARBA" id="ARBA00022741"/>
    </source>
</evidence>
<comment type="function">
    <text evidence="9">Facilitates transcription termination by a mechanism that involves Rho binding to the nascent RNA, activation of Rho's RNA-dependent ATPase activity, and release of the mRNA from the DNA template.</text>
</comment>
<evidence type="ECO:0000256" key="5">
    <source>
        <dbReference type="ARBA" id="ARBA00022840"/>
    </source>
</evidence>
<keyword evidence="5 9" id="KW-0067">ATP-binding</keyword>
<dbReference type="HAMAP" id="MF_01884">
    <property type="entry name" value="Rho"/>
    <property type="match status" value="1"/>
</dbReference>
<dbReference type="GO" id="GO:0006353">
    <property type="term" value="P:DNA-templated transcription termination"/>
    <property type="evidence" value="ECO:0007669"/>
    <property type="project" value="UniProtKB-UniRule"/>
</dbReference>
<dbReference type="InterPro" id="IPR003593">
    <property type="entry name" value="AAA+_ATPase"/>
</dbReference>
<dbReference type="SMART" id="SM00357">
    <property type="entry name" value="CSP"/>
    <property type="match status" value="1"/>
</dbReference>
<feature type="binding site" evidence="9">
    <location>
        <begin position="420"/>
        <end position="425"/>
    </location>
    <ligand>
        <name>ATP</name>
        <dbReference type="ChEBI" id="CHEBI:30616"/>
    </ligand>
</feature>
<comment type="subunit">
    <text evidence="9">Homohexamer. The homohexamer assembles into an open ring structure.</text>
</comment>
<accession>A0A2K2FED6</accession>
<dbReference type="EMBL" id="NIOJ01000040">
    <property type="protein sequence ID" value="PNT97137.1"/>
    <property type="molecule type" value="Genomic_DNA"/>
</dbReference>
<dbReference type="AlphaFoldDB" id="A0A2K2FED6"/>
<dbReference type="PANTHER" id="PTHR46425">
    <property type="entry name" value="TRANSCRIPTION TERMINATION FACTOR RHO"/>
    <property type="match status" value="1"/>
</dbReference>
<dbReference type="RefSeq" id="WP_103082344.1">
    <property type="nucleotide sequence ID" value="NZ_CP021850.1"/>
</dbReference>
<dbReference type="InterPro" id="IPR000194">
    <property type="entry name" value="ATPase_F1/V1/A1_a/bsu_nucl-bd"/>
</dbReference>
<dbReference type="InterPro" id="IPR011129">
    <property type="entry name" value="CSD"/>
</dbReference>
<dbReference type="CDD" id="cd04459">
    <property type="entry name" value="Rho_CSD"/>
    <property type="match status" value="1"/>
</dbReference>
<dbReference type="InterPro" id="IPR027417">
    <property type="entry name" value="P-loop_NTPase"/>
</dbReference>
<dbReference type="Gene3D" id="2.40.50.140">
    <property type="entry name" value="Nucleic acid-binding proteins"/>
    <property type="match status" value="1"/>
</dbReference>
<keyword evidence="4 9" id="KW-0347">Helicase</keyword>
<sequence>MEDINLKGKTLEDLRYIAKMMNIKNISRLKKDELIEKILEEGRKTENVDNKSNIEQEQPQEAVPEVVVKRRRRTAASKAEKADIPVEEQQEAAKQDPGSIESGREADKVEAAEVKEEIKEEVKDEDKQKPSEALEEAGTVKKTRRGRPSKKAAKEEKTEPEKAEEESPKDTSKADLEIKEPVEERASEQTAAEAPVAEQIEIQMPEAGQTEDVKAETEQREGEQAKAEPQTRERVRREKTAQTAETKTENKLAAEPEKEAEKSEKIVERQQEQRREGLVAYPTPIYEKIESDDPVEGVLEVLPDGYGFLRSDNYLSGSRDVYVSPSQIRRFGLKTGDKVKGKGRIPKEGEKFQALLYVQSVNGDPPEVASKRVPFEHLTPIYPDQRITLETTPRELSTRLIDLIAPIGKGQRGMIVSPPKAGKTILLKKIANAITANYPEIELIVLLIDERPEEVTDMQRNIKGDVLYSTFDEVPEHHIKVAEMVLERAQRLVEQKKDVVILLDSITRLARAYNLTIPPTGRTLSGGLDPGALHKPKKFFGAARNIENGGSLTIMATALIETGSRMDDVIFEEFKGTGNMELHLDRRLSEKRIFPAIDINRSGTRREELLLSQKELESIWAIRKAMSNMGTAEVTEMLINRLMQTKTNEEFINGINLAFLEKEK</sequence>
<dbReference type="OrthoDB" id="9805197at2"/>
<dbReference type="CDD" id="cd01128">
    <property type="entry name" value="rho_factor_C"/>
    <property type="match status" value="1"/>
</dbReference>
<dbReference type="GO" id="GO:0003723">
    <property type="term" value="F:RNA binding"/>
    <property type="evidence" value="ECO:0007669"/>
    <property type="project" value="UniProtKB-UniRule"/>
</dbReference>
<dbReference type="InterPro" id="IPR011113">
    <property type="entry name" value="Rho_RNA-bd"/>
</dbReference>
<keyword evidence="7 9" id="KW-0805">Transcription regulation</keyword>
<evidence type="ECO:0000313" key="14">
    <source>
        <dbReference type="EMBL" id="PNT97137.1"/>
    </source>
</evidence>
<evidence type="ECO:0000256" key="8">
    <source>
        <dbReference type="ARBA" id="ARBA00023163"/>
    </source>
</evidence>
<proteinExistence type="inferred from homology"/>
<evidence type="ECO:0000256" key="3">
    <source>
        <dbReference type="ARBA" id="ARBA00022801"/>
    </source>
</evidence>
<dbReference type="InterPro" id="IPR011112">
    <property type="entry name" value="Rho-like_N"/>
</dbReference>
<feature type="compositionally biased region" description="Basic and acidic residues" evidence="12">
    <location>
        <begin position="152"/>
        <end position="187"/>
    </location>
</feature>
<protein>
    <recommendedName>
        <fullName evidence="9 10">Transcription termination factor Rho</fullName>
        <ecNumber evidence="9 10">3.6.4.-</ecNumber>
    </recommendedName>
    <alternativeName>
        <fullName evidence="9">ATP-dependent helicase Rho</fullName>
    </alternativeName>
</protein>
<dbReference type="InterPro" id="IPR041703">
    <property type="entry name" value="Rho_factor_ATP-bd"/>
</dbReference>
<evidence type="ECO:0000256" key="6">
    <source>
        <dbReference type="ARBA" id="ARBA00022884"/>
    </source>
</evidence>
<organism evidence="14 15">
    <name type="scientific">Clostridium thermosuccinogenes</name>
    <dbReference type="NCBI Taxonomy" id="84032"/>
    <lineage>
        <taxon>Bacteria</taxon>
        <taxon>Bacillati</taxon>
        <taxon>Bacillota</taxon>
        <taxon>Clostridia</taxon>
        <taxon>Eubacteriales</taxon>
        <taxon>Clostridiaceae</taxon>
        <taxon>Clostridium</taxon>
    </lineage>
</organism>
<dbReference type="SUPFAM" id="SSF68912">
    <property type="entry name" value="Rho N-terminal domain-like"/>
    <property type="match status" value="1"/>
</dbReference>
<feature type="compositionally biased region" description="Basic and acidic residues" evidence="12">
    <location>
        <begin position="41"/>
        <end position="54"/>
    </location>
</feature>
<dbReference type="Proteomes" id="UP000236151">
    <property type="component" value="Unassembled WGS sequence"/>
</dbReference>
<dbReference type="PANTHER" id="PTHR46425:SF1">
    <property type="entry name" value="TRANSCRIPTION TERMINATION FACTOR RHO"/>
    <property type="match status" value="1"/>
</dbReference>
<dbReference type="SUPFAM" id="SSF50249">
    <property type="entry name" value="Nucleic acid-binding proteins"/>
    <property type="match status" value="1"/>
</dbReference>
<dbReference type="Gene3D" id="1.10.720.10">
    <property type="match status" value="1"/>
</dbReference>
<evidence type="ECO:0000256" key="9">
    <source>
        <dbReference type="HAMAP-Rule" id="MF_01884"/>
    </source>
</evidence>
<evidence type="ECO:0000256" key="12">
    <source>
        <dbReference type="SAM" id="MobiDB-lite"/>
    </source>
</evidence>
<dbReference type="SMART" id="SM00959">
    <property type="entry name" value="Rho_N"/>
    <property type="match status" value="1"/>
</dbReference>
<reference evidence="14 15" key="1">
    <citation type="submission" date="2017-06" db="EMBL/GenBank/DDBJ databases">
        <title>Investigating the central metabolism of Clostridium thermosuccinogenes.</title>
        <authorList>
            <person name="Koendjbiharie J.G."/>
            <person name="van Kranenburg R."/>
        </authorList>
    </citation>
    <scope>NUCLEOTIDE SEQUENCE [LARGE SCALE GENOMIC DNA]</scope>
    <source>
        <strain evidence="14 15">DSM 5806</strain>
    </source>
</reference>
<feature type="binding site" evidence="9">
    <location>
        <begin position="408"/>
        <end position="413"/>
    </location>
    <ligand>
        <name>ATP</name>
        <dbReference type="ChEBI" id="CHEBI:30616"/>
    </ligand>
</feature>
<dbReference type="InterPro" id="IPR004665">
    <property type="entry name" value="Term_rho"/>
</dbReference>
<keyword evidence="1 9" id="KW-0806">Transcription termination</keyword>
<keyword evidence="6 9" id="KW-0694">RNA-binding</keyword>
<dbReference type="PROSITE" id="PS51856">
    <property type="entry name" value="RHO_RNA_BD"/>
    <property type="match status" value="1"/>
</dbReference>
<feature type="binding site" evidence="9">
    <location>
        <position position="451"/>
    </location>
    <ligand>
        <name>ATP</name>
        <dbReference type="ChEBI" id="CHEBI:30616"/>
    </ligand>
</feature>
<evidence type="ECO:0000256" key="7">
    <source>
        <dbReference type="ARBA" id="ARBA00023015"/>
    </source>
</evidence>
<comment type="similarity">
    <text evidence="9 11">Belongs to the Rho family.</text>
</comment>
<dbReference type="GO" id="GO:0005524">
    <property type="term" value="F:ATP binding"/>
    <property type="evidence" value="ECO:0007669"/>
    <property type="project" value="UniProtKB-UniRule"/>
</dbReference>
<dbReference type="Pfam" id="PF07498">
    <property type="entry name" value="Rho_N"/>
    <property type="match status" value="1"/>
</dbReference>
<dbReference type="NCBIfam" id="TIGR00767">
    <property type="entry name" value="rho"/>
    <property type="match status" value="1"/>
</dbReference>
<feature type="compositionally biased region" description="Basic residues" evidence="12">
    <location>
        <begin position="141"/>
        <end position="151"/>
    </location>
</feature>
<gene>
    <name evidence="9" type="primary">rho</name>
    <name evidence="14" type="ORF">CDQ84_13920</name>
</gene>
<comment type="caution">
    <text evidence="9">Lacks conserved residue(s) required for the propagation of feature annotation.</text>
</comment>
<evidence type="ECO:0000256" key="1">
    <source>
        <dbReference type="ARBA" id="ARBA00022472"/>
    </source>
</evidence>
<dbReference type="SMART" id="SM00382">
    <property type="entry name" value="AAA"/>
    <property type="match status" value="1"/>
</dbReference>
<dbReference type="KEGG" id="cthd:CDO33_18845"/>
<dbReference type="InterPro" id="IPR012340">
    <property type="entry name" value="NA-bd_OB-fold"/>
</dbReference>
<dbReference type="NCBIfam" id="NF006886">
    <property type="entry name" value="PRK09376.1"/>
    <property type="match status" value="1"/>
</dbReference>
<feature type="compositionally biased region" description="Basic and acidic residues" evidence="12">
    <location>
        <begin position="102"/>
        <end position="132"/>
    </location>
</feature>
<dbReference type="Gene3D" id="3.40.50.300">
    <property type="entry name" value="P-loop containing nucleotide triphosphate hydrolases"/>
    <property type="match status" value="1"/>
</dbReference>
<dbReference type="Pfam" id="PF00006">
    <property type="entry name" value="ATP-synt_ab"/>
    <property type="match status" value="1"/>
</dbReference>
<keyword evidence="3 9" id="KW-0378">Hydrolase</keyword>
<name>A0A2K2FED6_9CLOT</name>
<evidence type="ECO:0000256" key="11">
    <source>
        <dbReference type="PROSITE-ProRule" id="PRU01203"/>
    </source>
</evidence>
<feature type="compositionally biased region" description="Low complexity" evidence="12">
    <location>
        <begin position="55"/>
        <end position="66"/>
    </location>
</feature>
<feature type="region of interest" description="Disordered" evidence="12">
    <location>
        <begin position="41"/>
        <end position="274"/>
    </location>
</feature>
<dbReference type="GO" id="GO:0016787">
    <property type="term" value="F:hydrolase activity"/>
    <property type="evidence" value="ECO:0007669"/>
    <property type="project" value="UniProtKB-KW"/>
</dbReference>
<dbReference type="SUPFAM" id="SSF52540">
    <property type="entry name" value="P-loop containing nucleoside triphosphate hydrolases"/>
    <property type="match status" value="1"/>
</dbReference>
<keyword evidence="2 9" id="KW-0547">Nucleotide-binding</keyword>
<keyword evidence="8 9" id="KW-0804">Transcription</keyword>
<dbReference type="Pfam" id="PF07497">
    <property type="entry name" value="Rho_RNA_bind"/>
    <property type="match status" value="1"/>
</dbReference>
<dbReference type="EC" id="3.6.4.-" evidence="9 10"/>
<evidence type="ECO:0000313" key="15">
    <source>
        <dbReference type="Proteomes" id="UP000236151"/>
    </source>
</evidence>
<dbReference type="GO" id="GO:0008186">
    <property type="term" value="F:ATP-dependent activity, acting on RNA"/>
    <property type="evidence" value="ECO:0007669"/>
    <property type="project" value="UniProtKB-UniRule"/>
</dbReference>
<feature type="domain" description="Rho RNA-BD" evidence="13">
    <location>
        <begin position="292"/>
        <end position="365"/>
    </location>
</feature>
<feature type="compositionally biased region" description="Basic and acidic residues" evidence="12">
    <location>
        <begin position="211"/>
        <end position="274"/>
    </location>
</feature>
<evidence type="ECO:0000256" key="10">
    <source>
        <dbReference type="NCBIfam" id="TIGR00767"/>
    </source>
</evidence>
<dbReference type="GO" id="GO:0004386">
    <property type="term" value="F:helicase activity"/>
    <property type="evidence" value="ECO:0007669"/>
    <property type="project" value="UniProtKB-UniRule"/>
</dbReference>
<dbReference type="InterPro" id="IPR036269">
    <property type="entry name" value="Rho_N_sf"/>
</dbReference>
<keyword evidence="15" id="KW-1185">Reference proteome</keyword>
<evidence type="ECO:0000256" key="4">
    <source>
        <dbReference type="ARBA" id="ARBA00022806"/>
    </source>
</evidence>
<evidence type="ECO:0000259" key="13">
    <source>
        <dbReference type="PROSITE" id="PS51856"/>
    </source>
</evidence>
<comment type="caution">
    <text evidence="14">The sequence shown here is derived from an EMBL/GenBank/DDBJ whole genome shotgun (WGS) entry which is preliminary data.</text>
</comment>